<dbReference type="Pfam" id="PF00589">
    <property type="entry name" value="Phage_integrase"/>
    <property type="match status" value="1"/>
</dbReference>
<proteinExistence type="inferred from homology"/>
<evidence type="ECO:0000313" key="6">
    <source>
        <dbReference type="Proteomes" id="UP001142057"/>
    </source>
</evidence>
<dbReference type="EMBL" id="JANZQH010000011">
    <property type="protein sequence ID" value="MCT2409584.1"/>
    <property type="molecule type" value="Genomic_DNA"/>
</dbReference>
<keyword evidence="3" id="KW-0233">DNA recombination</keyword>
<dbReference type="SUPFAM" id="SSF56349">
    <property type="entry name" value="DNA breaking-rejoining enzymes"/>
    <property type="match status" value="1"/>
</dbReference>
<evidence type="ECO:0000313" key="5">
    <source>
        <dbReference type="EMBL" id="MCT2409584.1"/>
    </source>
</evidence>
<keyword evidence="6" id="KW-1185">Reference proteome</keyword>
<evidence type="ECO:0000256" key="2">
    <source>
        <dbReference type="ARBA" id="ARBA00023125"/>
    </source>
</evidence>
<dbReference type="Gene3D" id="1.10.443.10">
    <property type="entry name" value="Intergrase catalytic core"/>
    <property type="match status" value="1"/>
</dbReference>
<comment type="similarity">
    <text evidence="1">Belongs to the 'phage' integrase family.</text>
</comment>
<dbReference type="PANTHER" id="PTHR30349:SF41">
    <property type="entry name" value="INTEGRASE_RECOMBINASE PROTEIN MJ0367-RELATED"/>
    <property type="match status" value="1"/>
</dbReference>
<dbReference type="InterPro" id="IPR002104">
    <property type="entry name" value="Integrase_catalytic"/>
</dbReference>
<evidence type="ECO:0000256" key="3">
    <source>
        <dbReference type="ARBA" id="ARBA00023172"/>
    </source>
</evidence>
<feature type="domain" description="Tyr recombinase" evidence="4">
    <location>
        <begin position="91"/>
        <end position="312"/>
    </location>
</feature>
<comment type="caution">
    <text evidence="5">The sequence shown here is derived from an EMBL/GenBank/DDBJ whole genome shotgun (WGS) entry which is preliminary data.</text>
</comment>
<dbReference type="InterPro" id="IPR011010">
    <property type="entry name" value="DNA_brk_join_enz"/>
</dbReference>
<keyword evidence="2" id="KW-0238">DNA-binding</keyword>
<dbReference type="CDD" id="cd00397">
    <property type="entry name" value="DNA_BRE_C"/>
    <property type="match status" value="1"/>
</dbReference>
<name>A0ABT2ILX9_9FLAO</name>
<dbReference type="Proteomes" id="UP001142057">
    <property type="component" value="Unassembled WGS sequence"/>
</dbReference>
<sequence length="321" mass="37926">MDYNLDNILLNGDFRIFFSEFGRSAQLFIFKNEIKIQNQIIKLDCIKNYIKWSIDRHLNRNANPIDIDYIKSVNLDDFFNTFILRRNNTGLQFKSLTSSQLKSLHEIIQVNSDLNPFTVFLQNRNYLILRILLDTGIRIGELLNLTTLDIKIIADVPYLVIGRHEYMATDKRTRRPSIKTDQSNRLVAISKNLYENLLLYIKKDRRNNSKISHPYIFTAKNNDPISINAIYDVFNKINNVGILSSPTWEKITPHILRHTFAYDLLKYLIEVHNYDMERAKDELRKICGWKNNSSLPLHYTGKYIWELSNGHNIKRISQYYE</sequence>
<dbReference type="PANTHER" id="PTHR30349">
    <property type="entry name" value="PHAGE INTEGRASE-RELATED"/>
    <property type="match status" value="1"/>
</dbReference>
<evidence type="ECO:0000259" key="4">
    <source>
        <dbReference type="PROSITE" id="PS51898"/>
    </source>
</evidence>
<dbReference type="InterPro" id="IPR050090">
    <property type="entry name" value="Tyrosine_recombinase_XerCD"/>
</dbReference>
<dbReference type="PROSITE" id="PS51898">
    <property type="entry name" value="TYR_RECOMBINASE"/>
    <property type="match status" value="1"/>
</dbReference>
<accession>A0ABT2ILX9</accession>
<gene>
    <name evidence="5" type="ORF">NZD88_18685</name>
</gene>
<organism evidence="5 6">
    <name type="scientific">Chryseobacterium pyrolae</name>
    <dbReference type="NCBI Taxonomy" id="2987481"/>
    <lineage>
        <taxon>Bacteria</taxon>
        <taxon>Pseudomonadati</taxon>
        <taxon>Bacteroidota</taxon>
        <taxon>Flavobacteriia</taxon>
        <taxon>Flavobacteriales</taxon>
        <taxon>Weeksellaceae</taxon>
        <taxon>Chryseobacterium group</taxon>
        <taxon>Chryseobacterium</taxon>
    </lineage>
</organism>
<reference evidence="5" key="1">
    <citation type="submission" date="2022-08" db="EMBL/GenBank/DDBJ databases">
        <title>Chryseobacterium antibioticum,isolated from the rhizosphere soil of Pyrola in Tibet.</title>
        <authorList>
            <person name="Kan Y."/>
        </authorList>
    </citation>
    <scope>NUCLEOTIDE SEQUENCE</scope>
    <source>
        <strain evidence="5">Pc2-12</strain>
    </source>
</reference>
<dbReference type="InterPro" id="IPR013762">
    <property type="entry name" value="Integrase-like_cat_sf"/>
</dbReference>
<evidence type="ECO:0000256" key="1">
    <source>
        <dbReference type="ARBA" id="ARBA00008857"/>
    </source>
</evidence>
<protein>
    <submittedName>
        <fullName evidence="5">Site-specific integrase</fullName>
    </submittedName>
</protein>